<organism evidence="15 16">
    <name type="scientific">Steroidobacter gossypii</name>
    <dbReference type="NCBI Taxonomy" id="2805490"/>
    <lineage>
        <taxon>Bacteria</taxon>
        <taxon>Pseudomonadati</taxon>
        <taxon>Pseudomonadota</taxon>
        <taxon>Gammaproteobacteria</taxon>
        <taxon>Steroidobacterales</taxon>
        <taxon>Steroidobacteraceae</taxon>
        <taxon>Steroidobacter</taxon>
    </lineage>
</organism>
<keyword evidence="16" id="KW-1185">Reference proteome</keyword>
<gene>
    <name evidence="15" type="ORF">JM946_08980</name>
</gene>
<evidence type="ECO:0000256" key="8">
    <source>
        <dbReference type="ARBA" id="ARBA00023077"/>
    </source>
</evidence>
<keyword evidence="6" id="KW-0408">Iron</keyword>
<dbReference type="EMBL" id="JAEVLS010000002">
    <property type="protein sequence ID" value="MBM0104881.1"/>
    <property type="molecule type" value="Genomic_DNA"/>
</dbReference>
<evidence type="ECO:0000313" key="15">
    <source>
        <dbReference type="EMBL" id="MBM0104881.1"/>
    </source>
</evidence>
<keyword evidence="8 12" id="KW-0798">TonB box</keyword>
<evidence type="ECO:0000256" key="11">
    <source>
        <dbReference type="PROSITE-ProRule" id="PRU01360"/>
    </source>
</evidence>
<keyword evidence="5 11" id="KW-0812">Transmembrane</keyword>
<comment type="subcellular location">
    <subcellularLocation>
        <location evidence="1 11">Cell outer membrane</location>
        <topology evidence="1 11">Multi-pass membrane protein</topology>
    </subcellularLocation>
</comment>
<evidence type="ECO:0000259" key="13">
    <source>
        <dbReference type="Pfam" id="PF00593"/>
    </source>
</evidence>
<proteinExistence type="inferred from homology"/>
<dbReference type="PANTHER" id="PTHR32552">
    <property type="entry name" value="FERRICHROME IRON RECEPTOR-RELATED"/>
    <property type="match status" value="1"/>
</dbReference>
<evidence type="ECO:0000256" key="9">
    <source>
        <dbReference type="ARBA" id="ARBA00023136"/>
    </source>
</evidence>
<sequence>MRSRIAIGTLISVTTGLLAIPTQAQEARGLEEIIVTAQKRAESIQDVPIAVSAFSADALEEQRLDGAYNLQNAVPNLVFSGGTGSTPNFNIRGVGSANGTGSTGDSGVLPHHNNVPLTVSRIGVADFYDVERIEVLRGPQGTLYGRNATGGVLNVITARPNLAEFNASTTLEYADYDTRKAKGHVNVPIGDIFGLRIAGNYLQRDGYTENVATGNDIDSRDLWSARATLAFQPTDNFRAYVLYERFEEDDSRNGGGRTLCIKDPGPEMVGSTPVNNAVARNYLSRGCLQGSIYQPSAFGTVNSVATFGGMFSNVLGLTTGDTFAGQMGDPDLRRSSAYRDPSYDATNDLLELETQWDIADGLTLSFLASYTSDEALSASGSQQSEIGFNNTAVTPGGVFNDPQGGPGAGVRTLVYSTNDDIQRTGELRLQSSFDGAVNFNVGVFALNLDRSTTTFTSTNATNAFHRASGNASFYDATPGIPVNGLGHNYFFVYTPYQLESQAAFGELYWNVTDTVKLTVGARYTEDEKSRIYYPVNLLAPAGQGGVVGAPGWNESRVVPEQLESNATTGRVTLDWAATADTLVYLTLSRGYKAGGFNTPTTMGSAAPYDAETVDAVEIGAKNSLFDGRVTLNVTGFMYDYQDYQFSKLDGFASLVDNLDAEVRGIEIEAVWSPIDALRLNAQIGYLDSEITAGSSVDPFDRTQGDPSLHYAKSLEGGCVVDRAGLERVIAAVNAGALPAAALAPLPNAGLCGSAALNSGFGLNRSAGVPVNLAGNQLPGAPEWTASFGAQYTLALGNDWQATLRADYYRQAESYASHFNTPDYELNSWDNYNASLLFRNLAWDLDVQVYGKNLADDDVIVGLEVQSEQLGLTRNVQLLEPRLFGVAITKRW</sequence>
<dbReference type="SUPFAM" id="SSF56935">
    <property type="entry name" value="Porins"/>
    <property type="match status" value="1"/>
</dbReference>
<evidence type="ECO:0000313" key="16">
    <source>
        <dbReference type="Proteomes" id="UP000661077"/>
    </source>
</evidence>
<evidence type="ECO:0000256" key="10">
    <source>
        <dbReference type="ARBA" id="ARBA00023237"/>
    </source>
</evidence>
<dbReference type="Pfam" id="PF00593">
    <property type="entry name" value="TonB_dep_Rec_b-barrel"/>
    <property type="match status" value="1"/>
</dbReference>
<feature type="domain" description="TonB-dependent receptor plug" evidence="14">
    <location>
        <begin position="44"/>
        <end position="152"/>
    </location>
</feature>
<keyword evidence="4" id="KW-0410">Iron transport</keyword>
<reference evidence="15 16" key="1">
    <citation type="journal article" date="2021" name="Int. J. Syst. Evol. Microbiol.">
        <title>Steroidobacter gossypii sp. nov., isolated from soil of cotton cropping field.</title>
        <authorList>
            <person name="Huang R."/>
            <person name="Yang S."/>
            <person name="Zhen C."/>
            <person name="Liu W."/>
        </authorList>
    </citation>
    <scope>NUCLEOTIDE SEQUENCE [LARGE SCALE GENOMIC DNA]</scope>
    <source>
        <strain evidence="15 16">S1-65</strain>
    </source>
</reference>
<evidence type="ECO:0000256" key="5">
    <source>
        <dbReference type="ARBA" id="ARBA00022692"/>
    </source>
</evidence>
<evidence type="ECO:0000256" key="6">
    <source>
        <dbReference type="ARBA" id="ARBA00023004"/>
    </source>
</evidence>
<dbReference type="InterPro" id="IPR039426">
    <property type="entry name" value="TonB-dep_rcpt-like"/>
</dbReference>
<evidence type="ECO:0000256" key="12">
    <source>
        <dbReference type="RuleBase" id="RU003357"/>
    </source>
</evidence>
<dbReference type="Gene3D" id="2.40.170.20">
    <property type="entry name" value="TonB-dependent receptor, beta-barrel domain"/>
    <property type="match status" value="3"/>
</dbReference>
<evidence type="ECO:0000256" key="3">
    <source>
        <dbReference type="ARBA" id="ARBA00022452"/>
    </source>
</evidence>
<dbReference type="PANTHER" id="PTHR32552:SF81">
    <property type="entry name" value="TONB-DEPENDENT OUTER MEMBRANE RECEPTOR"/>
    <property type="match status" value="1"/>
</dbReference>
<keyword evidence="7" id="KW-0406">Ion transport</keyword>
<keyword evidence="15" id="KW-0675">Receptor</keyword>
<keyword evidence="10 11" id="KW-0998">Cell outer membrane</keyword>
<evidence type="ECO:0000256" key="1">
    <source>
        <dbReference type="ARBA" id="ARBA00004571"/>
    </source>
</evidence>
<feature type="domain" description="TonB-dependent receptor-like beta-barrel" evidence="13">
    <location>
        <begin position="306"/>
        <end position="853"/>
    </location>
</feature>
<protein>
    <submittedName>
        <fullName evidence="15">TonB-dependent receptor</fullName>
    </submittedName>
</protein>
<evidence type="ECO:0000256" key="2">
    <source>
        <dbReference type="ARBA" id="ARBA00022448"/>
    </source>
</evidence>
<keyword evidence="2 11" id="KW-0813">Transport</keyword>
<name>A0ABS1WV86_9GAMM</name>
<keyword evidence="3 11" id="KW-1134">Transmembrane beta strand</keyword>
<dbReference type="PROSITE" id="PS52016">
    <property type="entry name" value="TONB_DEPENDENT_REC_3"/>
    <property type="match status" value="1"/>
</dbReference>
<dbReference type="InterPro" id="IPR012910">
    <property type="entry name" value="Plug_dom"/>
</dbReference>
<comment type="caution">
    <text evidence="15">The sequence shown here is derived from an EMBL/GenBank/DDBJ whole genome shotgun (WGS) entry which is preliminary data.</text>
</comment>
<accession>A0ABS1WV86</accession>
<dbReference type="InterPro" id="IPR000531">
    <property type="entry name" value="Beta-barrel_TonB"/>
</dbReference>
<evidence type="ECO:0000256" key="4">
    <source>
        <dbReference type="ARBA" id="ARBA00022496"/>
    </source>
</evidence>
<keyword evidence="9 11" id="KW-0472">Membrane</keyword>
<dbReference type="Proteomes" id="UP000661077">
    <property type="component" value="Unassembled WGS sequence"/>
</dbReference>
<evidence type="ECO:0000256" key="7">
    <source>
        <dbReference type="ARBA" id="ARBA00023065"/>
    </source>
</evidence>
<dbReference type="RefSeq" id="WP_203166951.1">
    <property type="nucleotide sequence ID" value="NZ_JAEVLS010000002.1"/>
</dbReference>
<dbReference type="InterPro" id="IPR036942">
    <property type="entry name" value="Beta-barrel_TonB_sf"/>
</dbReference>
<comment type="similarity">
    <text evidence="11 12">Belongs to the TonB-dependent receptor family.</text>
</comment>
<dbReference type="Pfam" id="PF07715">
    <property type="entry name" value="Plug"/>
    <property type="match status" value="1"/>
</dbReference>
<evidence type="ECO:0000259" key="14">
    <source>
        <dbReference type="Pfam" id="PF07715"/>
    </source>
</evidence>